<feature type="compositionally biased region" description="Basic and acidic residues" evidence="1">
    <location>
        <begin position="78"/>
        <end position="91"/>
    </location>
</feature>
<dbReference type="KEGG" id="lmat:92515676"/>
<sequence length="805" mass="87383">MSGEAKALMLQRLLEAEGAFLHTALQVRALPSMGGGMGVVLTEKLAAGTTLARLPFQCIITARKARFNLAMAEVALEPHEGRERGASTNDDREGDDTSVGSGMKADTLRVIPFTSRVWSDYEFESRVRSQRLRQAIDAKVKELEAALDSTETIVCYVLLMAALYGRWSSHACLLRAGAESGTADAEASAPATAACSSTAEARPVPTLHYTHENAWMRTWIHALPAQYDNLLELAPEQAMSPSCSPRHDTGLVCAACELAALSRNARAASPPPPLPPLAHASAYATSSGWLRSYISLRRFQASATREQQAIQRRYVKCCAALRSLQQLPRGVEVTAEADGNGHSAAAPQSHGVANGTSPSSCSQHDRRRPGDGARCTLGQFLWAFNTLMTRGFYFPGETWAMMPFVDYFNYALESNGTMYPQEDDPEDPACFTNILLAKDARGGTGSVAPLVASAAPCRQRRRTGLRTARVGKAAVPLANYQTYEFQLVHSTSAPGEQVLLHYGAYSDVELLMWYGFTLRPLLLPAAPQLPAAPVDCRKQGIISLLPPYLEDVDGSLVHAAHRMRLTLAQLASATTRVTYYRRCVAPSNRCGGAGQNDPGAEAAYKAWLTALHYAYRLPLSPIANAEGDYPEAKPGATWLDELLSAFAKTPAIAAPCGDAACEDEAAYRIDAWMRRWGSEQWPRFATPAFPNITKGCALGVLGMSPVLRDAVHSSFWTPIPNRTALRPHERPLLVRGLAWAELYVNMVTAAHADDLDTSSGPASVAAGDFARTVSMDQWALLRFLALESTDAVLEEYVEYVSESER</sequence>
<dbReference type="AlphaFoldDB" id="A0A836HPX0"/>
<evidence type="ECO:0000313" key="3">
    <source>
        <dbReference type="Proteomes" id="UP000673552"/>
    </source>
</evidence>
<dbReference type="Proteomes" id="UP000673552">
    <property type="component" value="Unassembled WGS sequence"/>
</dbReference>
<reference evidence="3" key="2">
    <citation type="journal article" date="2021" name="Sci. Data">
        <title>Chromosome-scale genome sequencing, assembly and annotation of six genomes from subfamily Leishmaniinae.</title>
        <authorList>
            <person name="Almutairi H."/>
            <person name="Urbaniak M.D."/>
            <person name="Bates M.D."/>
            <person name="Jariyapan N."/>
            <person name="Kwakye-Nuako G."/>
            <person name="Thomaz Soccol V."/>
            <person name="Al-Salem W.S."/>
            <person name="Dillon R.J."/>
            <person name="Bates P.A."/>
            <person name="Gatherer D."/>
        </authorList>
    </citation>
    <scope>NUCLEOTIDE SEQUENCE [LARGE SCALE GENOMIC DNA]</scope>
</reference>
<dbReference type="InterPro" id="IPR046341">
    <property type="entry name" value="SET_dom_sf"/>
</dbReference>
<evidence type="ECO:0000256" key="1">
    <source>
        <dbReference type="SAM" id="MobiDB-lite"/>
    </source>
</evidence>
<gene>
    <name evidence="2" type="ORF">LSCM1_05720</name>
</gene>
<reference evidence="3" key="1">
    <citation type="journal article" date="2021" name="Microbiol. Resour. Announc.">
        <title>LGAAP: Leishmaniinae Genome Assembly and Annotation Pipeline.</title>
        <authorList>
            <person name="Almutairi H."/>
            <person name="Urbaniak M.D."/>
            <person name="Bates M.D."/>
            <person name="Jariyapan N."/>
            <person name="Kwakye-Nuako G."/>
            <person name="Thomaz-Soccol V."/>
            <person name="Al-Salem W.S."/>
            <person name="Dillon R.J."/>
            <person name="Bates P.A."/>
            <person name="Gatherer D."/>
        </authorList>
    </citation>
    <scope>NUCLEOTIDE SEQUENCE [LARGE SCALE GENOMIC DNA]</scope>
</reference>
<dbReference type="EMBL" id="JAFEUZ010000016">
    <property type="protein sequence ID" value="KAG5482006.1"/>
    <property type="molecule type" value="Genomic_DNA"/>
</dbReference>
<dbReference type="PANTHER" id="PTHR13271">
    <property type="entry name" value="UNCHARACTERIZED PUTATIVE METHYLTRANSFERASE"/>
    <property type="match status" value="1"/>
</dbReference>
<dbReference type="RefSeq" id="XP_067179799.1">
    <property type="nucleotide sequence ID" value="XM_067323164.1"/>
</dbReference>
<protein>
    <recommendedName>
        <fullName evidence="4">SET domain-containing protein</fullName>
    </recommendedName>
</protein>
<accession>A0A836HPX0</accession>
<feature type="region of interest" description="Disordered" evidence="1">
    <location>
        <begin position="339"/>
        <end position="370"/>
    </location>
</feature>
<dbReference type="InterPro" id="IPR050600">
    <property type="entry name" value="SETD3_SETD6_MTase"/>
</dbReference>
<comment type="caution">
    <text evidence="2">The sequence shown here is derived from an EMBL/GenBank/DDBJ whole genome shotgun (WGS) entry which is preliminary data.</text>
</comment>
<evidence type="ECO:0000313" key="2">
    <source>
        <dbReference type="EMBL" id="KAG5482006.1"/>
    </source>
</evidence>
<dbReference type="OrthoDB" id="341421at2759"/>
<organism evidence="2 3">
    <name type="scientific">Leishmania martiniquensis</name>
    <dbReference type="NCBI Taxonomy" id="1580590"/>
    <lineage>
        <taxon>Eukaryota</taxon>
        <taxon>Discoba</taxon>
        <taxon>Euglenozoa</taxon>
        <taxon>Kinetoplastea</taxon>
        <taxon>Metakinetoplastina</taxon>
        <taxon>Trypanosomatida</taxon>
        <taxon>Trypanosomatidae</taxon>
        <taxon>Leishmaniinae</taxon>
        <taxon>Leishmania</taxon>
    </lineage>
</organism>
<evidence type="ECO:0008006" key="4">
    <source>
        <dbReference type="Google" id="ProtNLM"/>
    </source>
</evidence>
<dbReference type="SUPFAM" id="SSF82199">
    <property type="entry name" value="SET domain"/>
    <property type="match status" value="1"/>
</dbReference>
<feature type="region of interest" description="Disordered" evidence="1">
    <location>
        <begin position="78"/>
        <end position="101"/>
    </location>
</feature>
<proteinExistence type="predicted"/>
<name>A0A836HPX0_9TRYP</name>
<keyword evidence="3" id="KW-1185">Reference proteome</keyword>
<dbReference type="Gene3D" id="3.90.1410.10">
    <property type="entry name" value="set domain protein methyltransferase, domain 1"/>
    <property type="match status" value="1"/>
</dbReference>
<dbReference type="GO" id="GO:0016279">
    <property type="term" value="F:protein-lysine N-methyltransferase activity"/>
    <property type="evidence" value="ECO:0007669"/>
    <property type="project" value="TreeGrafter"/>
</dbReference>
<dbReference type="PANTHER" id="PTHR13271:SF137">
    <property type="entry name" value="SET DOMAIN-CONTAINING PROTEIN"/>
    <property type="match status" value="1"/>
</dbReference>
<dbReference type="GeneID" id="92515676"/>